<keyword evidence="1" id="KW-0472">Membrane</keyword>
<gene>
    <name evidence="2" type="ORF">FSZ31_12430</name>
</gene>
<keyword evidence="1" id="KW-0812">Transmembrane</keyword>
<proteinExistence type="predicted"/>
<feature type="transmembrane region" description="Helical" evidence="1">
    <location>
        <begin position="12"/>
        <end position="34"/>
    </location>
</feature>
<dbReference type="RefSeq" id="WP_147123734.1">
    <property type="nucleotide sequence ID" value="NZ_VOPY01000004.1"/>
</dbReference>
<evidence type="ECO:0000313" key="3">
    <source>
        <dbReference type="Proteomes" id="UP000321129"/>
    </source>
</evidence>
<accession>A0A5C6U4E4</accession>
<dbReference type="EMBL" id="VOPY01000004">
    <property type="protein sequence ID" value="TXC67774.1"/>
    <property type="molecule type" value="Genomic_DNA"/>
</dbReference>
<dbReference type="Pfam" id="PF03929">
    <property type="entry name" value="PepSY_TM"/>
    <property type="match status" value="1"/>
</dbReference>
<dbReference type="OrthoDB" id="9806195at2"/>
<protein>
    <recommendedName>
        <fullName evidence="4">PepSY domain-containing protein</fullName>
    </recommendedName>
</protein>
<reference evidence="2 3" key="1">
    <citation type="submission" date="2019-08" db="EMBL/GenBank/DDBJ databases">
        <title>Sphingorhabdus soil sp. nov., isolated from arctic soil.</title>
        <authorList>
            <person name="Liu Y."/>
        </authorList>
    </citation>
    <scope>NUCLEOTIDE SEQUENCE [LARGE SCALE GENOMIC DNA]</scope>
    <source>
        <strain evidence="2 3">D-2Q-5-6</strain>
    </source>
</reference>
<keyword evidence="3" id="KW-1185">Reference proteome</keyword>
<evidence type="ECO:0000313" key="2">
    <source>
        <dbReference type="EMBL" id="TXC67774.1"/>
    </source>
</evidence>
<feature type="transmembrane region" description="Helical" evidence="1">
    <location>
        <begin position="199"/>
        <end position="217"/>
    </location>
</feature>
<sequence length="229" mass="25533">MKTYRQLHRWHIWLGWLIGVPLILWTASGLFMVLKPIEAVRGENLRAEPAALVAAEALPMIDPALGPLKSMRLAPSPSGGQWIVEQGESTTRFDSRSGKKLAAVDEAEARAIVAKAIVANLPITAMTRFAAADAPGDFRRPRPAWQARLSDGTHAYVDADSGELLAVRTPFWRAYDFMWGIHIMDLDTREDFNNPVLKIFAALALLSLLLAFPMLIIRQLRISRNRSPR</sequence>
<evidence type="ECO:0000256" key="1">
    <source>
        <dbReference type="SAM" id="Phobius"/>
    </source>
</evidence>
<evidence type="ECO:0008006" key="4">
    <source>
        <dbReference type="Google" id="ProtNLM"/>
    </source>
</evidence>
<dbReference type="AlphaFoldDB" id="A0A5C6U4E4"/>
<keyword evidence="1" id="KW-1133">Transmembrane helix</keyword>
<name>A0A5C6U4E4_9SPHN</name>
<organism evidence="2 3">
    <name type="scientific">Flavisphingopyxis soli</name>
    <dbReference type="NCBI Taxonomy" id="2601267"/>
    <lineage>
        <taxon>Bacteria</taxon>
        <taxon>Pseudomonadati</taxon>
        <taxon>Pseudomonadota</taxon>
        <taxon>Alphaproteobacteria</taxon>
        <taxon>Sphingomonadales</taxon>
        <taxon>Sphingopyxidaceae</taxon>
        <taxon>Flavisphingopyxis</taxon>
    </lineage>
</organism>
<dbReference type="InterPro" id="IPR005625">
    <property type="entry name" value="PepSY-ass_TM"/>
</dbReference>
<comment type="caution">
    <text evidence="2">The sequence shown here is derived from an EMBL/GenBank/DDBJ whole genome shotgun (WGS) entry which is preliminary data.</text>
</comment>
<dbReference type="Proteomes" id="UP000321129">
    <property type="component" value="Unassembled WGS sequence"/>
</dbReference>